<dbReference type="EnsemblMetazoa" id="SSS_6278s_mrna">
    <property type="protein sequence ID" value="KAF7491898.1"/>
    <property type="gene ID" value="SSS_6278"/>
</dbReference>
<dbReference type="GO" id="GO:0004467">
    <property type="term" value="F:long-chain fatty acid-CoA ligase activity"/>
    <property type="evidence" value="ECO:0007669"/>
    <property type="project" value="UniProtKB-EC"/>
</dbReference>
<dbReference type="EMBL" id="WVUK01000058">
    <property type="protein sequence ID" value="KAF7491898.1"/>
    <property type="molecule type" value="Genomic_DNA"/>
</dbReference>
<dbReference type="InterPro" id="IPR000873">
    <property type="entry name" value="AMP-dep_synth/lig_dom"/>
</dbReference>
<evidence type="ECO:0000256" key="3">
    <source>
        <dbReference type="ARBA" id="ARBA00022741"/>
    </source>
</evidence>
<dbReference type="Gene3D" id="3.40.50.12780">
    <property type="entry name" value="N-terminal domain of ligase-like"/>
    <property type="match status" value="1"/>
</dbReference>
<dbReference type="GO" id="GO:0005524">
    <property type="term" value="F:ATP binding"/>
    <property type="evidence" value="ECO:0007669"/>
    <property type="project" value="UniProtKB-KW"/>
</dbReference>
<evidence type="ECO:0000256" key="4">
    <source>
        <dbReference type="ARBA" id="ARBA00022832"/>
    </source>
</evidence>
<dbReference type="GO" id="GO:0030182">
    <property type="term" value="P:neuron differentiation"/>
    <property type="evidence" value="ECO:0007669"/>
    <property type="project" value="TreeGrafter"/>
</dbReference>
<evidence type="ECO:0000256" key="5">
    <source>
        <dbReference type="ARBA" id="ARBA00022840"/>
    </source>
</evidence>
<feature type="domain" description="AMP-dependent synthetase/ligase" evidence="8">
    <location>
        <begin position="120"/>
        <end position="544"/>
    </location>
</feature>
<name>A0A834R8J1_SARSC</name>
<comment type="catalytic activity">
    <reaction evidence="7">
        <text>a long-chain fatty acid + ATP + CoA = a long-chain fatty acyl-CoA + AMP + diphosphate</text>
        <dbReference type="Rhea" id="RHEA:15421"/>
        <dbReference type="ChEBI" id="CHEBI:30616"/>
        <dbReference type="ChEBI" id="CHEBI:33019"/>
        <dbReference type="ChEBI" id="CHEBI:57287"/>
        <dbReference type="ChEBI" id="CHEBI:57560"/>
        <dbReference type="ChEBI" id="CHEBI:83139"/>
        <dbReference type="ChEBI" id="CHEBI:456215"/>
        <dbReference type="EC" id="6.2.1.3"/>
    </reaction>
</comment>
<organism evidence="9">
    <name type="scientific">Sarcoptes scabiei</name>
    <name type="common">Itch mite</name>
    <name type="synonym">Acarus scabiei</name>
    <dbReference type="NCBI Taxonomy" id="52283"/>
    <lineage>
        <taxon>Eukaryota</taxon>
        <taxon>Metazoa</taxon>
        <taxon>Ecdysozoa</taxon>
        <taxon>Arthropoda</taxon>
        <taxon>Chelicerata</taxon>
        <taxon>Arachnida</taxon>
        <taxon>Acari</taxon>
        <taxon>Acariformes</taxon>
        <taxon>Sarcoptiformes</taxon>
        <taxon>Astigmata</taxon>
        <taxon>Psoroptidia</taxon>
        <taxon>Sarcoptoidea</taxon>
        <taxon>Sarcoptidae</taxon>
        <taxon>Sarcoptinae</taxon>
        <taxon>Sarcoptes</taxon>
    </lineage>
</organism>
<dbReference type="PANTHER" id="PTHR43272:SF83">
    <property type="entry name" value="ACYL-COA SYNTHETASE LONG-CHAIN, ISOFORM J"/>
    <property type="match status" value="1"/>
</dbReference>
<dbReference type="OrthoDB" id="1700726at2759"/>
<dbReference type="AlphaFoldDB" id="A0A834R8J1"/>
<dbReference type="EC" id="6.2.1.3" evidence="6"/>
<keyword evidence="11" id="KW-1185">Reference proteome</keyword>
<evidence type="ECO:0000313" key="11">
    <source>
        <dbReference type="Proteomes" id="UP000070412"/>
    </source>
</evidence>
<keyword evidence="5" id="KW-0067">ATP-binding</keyword>
<reference evidence="11" key="1">
    <citation type="journal article" date="2020" name="PLoS Negl. Trop. Dis.">
        <title>High-quality nuclear genome for Sarcoptes scabiei-A critical resource for a neglected parasite.</title>
        <authorList>
            <person name="Korhonen P.K."/>
            <person name="Gasser R.B."/>
            <person name="Ma G."/>
            <person name="Wang T."/>
            <person name="Stroehlein A.J."/>
            <person name="Young N.D."/>
            <person name="Ang C.S."/>
            <person name="Fernando D.D."/>
            <person name="Lu H.C."/>
            <person name="Taylor S."/>
            <person name="Reynolds S.L."/>
            <person name="Mofiz E."/>
            <person name="Najaraj S.H."/>
            <person name="Gowda H."/>
            <person name="Madugundu A."/>
            <person name="Renuse S."/>
            <person name="Holt D."/>
            <person name="Pandey A."/>
            <person name="Papenfuss A.T."/>
            <person name="Fischer K."/>
        </authorList>
    </citation>
    <scope>NUCLEOTIDE SEQUENCE [LARGE SCALE GENOMIC DNA]</scope>
</reference>
<evidence type="ECO:0000313" key="9">
    <source>
        <dbReference type="EMBL" id="KAF7491898.1"/>
    </source>
</evidence>
<evidence type="ECO:0000256" key="6">
    <source>
        <dbReference type="ARBA" id="ARBA00026121"/>
    </source>
</evidence>
<dbReference type="GO" id="GO:0005886">
    <property type="term" value="C:plasma membrane"/>
    <property type="evidence" value="ECO:0007669"/>
    <property type="project" value="TreeGrafter"/>
</dbReference>
<evidence type="ECO:0000256" key="1">
    <source>
        <dbReference type="ARBA" id="ARBA00006432"/>
    </source>
</evidence>
<evidence type="ECO:0000256" key="7">
    <source>
        <dbReference type="ARBA" id="ARBA00036813"/>
    </source>
</evidence>
<reference evidence="9" key="2">
    <citation type="submission" date="2020-01" db="EMBL/GenBank/DDBJ databases">
        <authorList>
            <person name="Korhonen P.K.K."/>
            <person name="Guangxu M.G."/>
            <person name="Wang T.W."/>
            <person name="Stroehlein A.J.S."/>
            <person name="Young N.D."/>
            <person name="Ang C.-S.A."/>
            <person name="Fernando D.W.F."/>
            <person name="Lu H.L."/>
            <person name="Taylor S.T."/>
            <person name="Ehtesham M.E.M."/>
            <person name="Najaraj S.H.N."/>
            <person name="Harsha G.H.G."/>
            <person name="Madugundu A.M."/>
            <person name="Renuse S.R."/>
            <person name="Holt D.H."/>
            <person name="Pandey A.P."/>
            <person name="Papenfuss A.P."/>
            <person name="Gasser R.B.G."/>
            <person name="Fischer K.F."/>
        </authorList>
    </citation>
    <scope>NUCLEOTIDE SEQUENCE</scope>
    <source>
        <strain evidence="9">SSS_KF_BRIS2020</strain>
    </source>
</reference>
<dbReference type="PANTHER" id="PTHR43272">
    <property type="entry name" value="LONG-CHAIN-FATTY-ACID--COA LIGASE"/>
    <property type="match status" value="1"/>
</dbReference>
<keyword evidence="4" id="KW-0276">Fatty acid metabolism</keyword>
<comment type="similarity">
    <text evidence="1">Belongs to the ATP-dependent AMP-binding enzyme family.</text>
</comment>
<evidence type="ECO:0000259" key="8">
    <source>
        <dbReference type="Pfam" id="PF00501"/>
    </source>
</evidence>
<gene>
    <name evidence="9" type="ORF">SSS_6278</name>
</gene>
<dbReference type="GO" id="GO:0035336">
    <property type="term" value="P:long-chain fatty-acyl-CoA metabolic process"/>
    <property type="evidence" value="ECO:0007669"/>
    <property type="project" value="TreeGrafter"/>
</dbReference>
<dbReference type="SUPFAM" id="SSF56801">
    <property type="entry name" value="Acetyl-CoA synthetase-like"/>
    <property type="match status" value="1"/>
</dbReference>
<sequence length="725" mass="82504">MSKFVAQAILLPTRLLVNTYTLLTLPAYSLLQRPWEKIRLSKSFNILKTVHKSTGRIVYSRPITKQTDHRFAKTKTINEALRSLDRDRLAVGFRDVLQETLQIDPNTGEPVVIDGKELTKIKLSDQYRWLTVGEILDHADAIARGLRNRGLDNRHEKIMIFADSSVRWFEISLAINRLTAITMTLFTTLSDSGVLHGLNQSKVKFLVIDEYLLPRLKGLKEKALCLEKIFYIPSHSNSFRSKCEKVLEAKQSLAEKFELHSIDEIQLEGENLKDQDEFPVADPKDIALIMYTSGTTGDPKGVILSNENMHSCLMNMLKFDQEQARANFLTTTCPIFLPMAHLFGYLLTFGVFLSDGRLAFSSPSTLLNSSPANVTGQQGDLMLIKPDFFPTVPLILERLIKEIDRKLNAKSPILPPLFNYFMDYKIRWTSRGFDTPVINRFICNRINSQFGGRLRFVLSGGAAMNDRTHALAKAALNVEAVFNGNAGSHIINENDLSYGRIGLPFDSVKYFLEEWKDGGYSPNDLPNPRGEIVIGGPIVAQGYYEMPEETEREFFTDDEGCRWFRTGDVGEIFPDGTLKIIDRKKDLTKLANGKFIAIGKIEAGLRSLDFVENICICTHPMHSRIIALVMPNRQSLRRMADDLGKLNASFDEICDDDQINQYAMSMLRTKCLQLKFQANEIPSRISFVKDQWTQDNHMLTAAFKLKRRSVYDFYSKKIEQIFEEI</sequence>
<keyword evidence="2 9" id="KW-0436">Ligase</keyword>
<keyword evidence="3" id="KW-0547">Nucleotide-binding</keyword>
<dbReference type="Pfam" id="PF00501">
    <property type="entry name" value="AMP-binding"/>
    <property type="match status" value="1"/>
</dbReference>
<keyword evidence="4" id="KW-0443">Lipid metabolism</keyword>
<evidence type="ECO:0000256" key="2">
    <source>
        <dbReference type="ARBA" id="ARBA00022598"/>
    </source>
</evidence>
<accession>A0A834R8J1</accession>
<evidence type="ECO:0000313" key="10">
    <source>
        <dbReference type="EnsemblMetazoa" id="KAF7491898.1"/>
    </source>
</evidence>
<dbReference type="InterPro" id="IPR042099">
    <property type="entry name" value="ANL_N_sf"/>
</dbReference>
<dbReference type="Proteomes" id="UP000070412">
    <property type="component" value="Unassembled WGS sequence"/>
</dbReference>
<dbReference type="InterPro" id="IPR020845">
    <property type="entry name" value="AMP-binding_CS"/>
</dbReference>
<dbReference type="GO" id="GO:0005811">
    <property type="term" value="C:lipid droplet"/>
    <property type="evidence" value="ECO:0007669"/>
    <property type="project" value="TreeGrafter"/>
</dbReference>
<dbReference type="PROSITE" id="PS00455">
    <property type="entry name" value="AMP_BINDING"/>
    <property type="match status" value="1"/>
</dbReference>
<dbReference type="GO" id="GO:0005783">
    <property type="term" value="C:endoplasmic reticulum"/>
    <property type="evidence" value="ECO:0007669"/>
    <property type="project" value="TreeGrafter"/>
</dbReference>
<protein>
    <recommendedName>
        <fullName evidence="6">long-chain-fatty-acid--CoA ligase</fullName>
        <ecNumber evidence="6">6.2.1.3</ecNumber>
    </recommendedName>
</protein>
<proteinExistence type="inferred from homology"/>
<reference evidence="10" key="3">
    <citation type="submission" date="2022-06" db="UniProtKB">
        <authorList>
            <consortium name="EnsemblMetazoa"/>
        </authorList>
    </citation>
    <scope>IDENTIFICATION</scope>
</reference>